<protein>
    <recommendedName>
        <fullName evidence="4">F-box domain-containing protein</fullName>
    </recommendedName>
</protein>
<name>A0AAD6HMH8_9EURO</name>
<evidence type="ECO:0000256" key="1">
    <source>
        <dbReference type="SAM" id="MobiDB-lite"/>
    </source>
</evidence>
<evidence type="ECO:0000313" key="3">
    <source>
        <dbReference type="Proteomes" id="UP001215712"/>
    </source>
</evidence>
<dbReference type="AlphaFoldDB" id="A0AAD6HMH8"/>
<proteinExistence type="predicted"/>
<reference evidence="2" key="2">
    <citation type="submission" date="2023-01" db="EMBL/GenBank/DDBJ databases">
        <authorList>
            <person name="Petersen C."/>
        </authorList>
    </citation>
    <scope>NUCLEOTIDE SEQUENCE</scope>
    <source>
        <strain evidence="2">IBT 17514</strain>
    </source>
</reference>
<organism evidence="2 3">
    <name type="scientific">Penicillium malachiteum</name>
    <dbReference type="NCBI Taxonomy" id="1324776"/>
    <lineage>
        <taxon>Eukaryota</taxon>
        <taxon>Fungi</taxon>
        <taxon>Dikarya</taxon>
        <taxon>Ascomycota</taxon>
        <taxon>Pezizomycotina</taxon>
        <taxon>Eurotiomycetes</taxon>
        <taxon>Eurotiomycetidae</taxon>
        <taxon>Eurotiales</taxon>
        <taxon>Aspergillaceae</taxon>
        <taxon>Penicillium</taxon>
    </lineage>
</organism>
<dbReference type="Proteomes" id="UP001215712">
    <property type="component" value="Unassembled WGS sequence"/>
</dbReference>
<dbReference type="EMBL" id="JAQJAN010000006">
    <property type="protein sequence ID" value="KAJ5727521.1"/>
    <property type="molecule type" value="Genomic_DNA"/>
</dbReference>
<reference evidence="2" key="1">
    <citation type="journal article" date="2023" name="IMA Fungus">
        <title>Comparative genomic study of the Penicillium genus elucidates a diverse pangenome and 15 lateral gene transfer events.</title>
        <authorList>
            <person name="Petersen C."/>
            <person name="Sorensen T."/>
            <person name="Nielsen M.R."/>
            <person name="Sondergaard T.E."/>
            <person name="Sorensen J.L."/>
            <person name="Fitzpatrick D.A."/>
            <person name="Frisvad J.C."/>
            <person name="Nielsen K.L."/>
        </authorList>
    </citation>
    <scope>NUCLEOTIDE SEQUENCE</scope>
    <source>
        <strain evidence="2">IBT 17514</strain>
    </source>
</reference>
<accession>A0AAD6HMH8</accession>
<evidence type="ECO:0008006" key="4">
    <source>
        <dbReference type="Google" id="ProtNLM"/>
    </source>
</evidence>
<evidence type="ECO:0000313" key="2">
    <source>
        <dbReference type="EMBL" id="KAJ5727521.1"/>
    </source>
</evidence>
<sequence length="462" mass="52737">MLTLKYLSNKLLPLLSRTRNPQNAQSFGLPLRNSLAGLPVELLLMISDFLSPTERIIFSLCNHRLFAVLYRPLKEQVSPFTNLAKIPILESLQRSLPDQYVCYLCCKLHTYDNAGCPDGFGLPEFCNIWPERCLMSKDHSVHSSRTADMTWLPLGSTTIRALRLSFSHVQLTMRSLYFGIDSGIHPDALFYTQARESPVTKAYPMYKSISSLEAQIQANPPGLCLRIQDVILVCRHDLHNREGQLADSFGWSLRARFPAPFADPMELFICNHVSIAQLNIIRHMIVDDVIEIDWNYGLLSTYHSKCDHCGTEYQVERRKYHGNEQAIVLTRWFNLGPGLSLEDSRWRVLCTASEDAVLDPVERLESPRRSWENGAASLRSLEELTKRNVSLLKDHRFKKVMKESSVAEGTWEIPPKLHRGKWELASIWKARLNQWKRSPLRTPIGEKSDLEATSGEGDDVTS</sequence>
<feature type="region of interest" description="Disordered" evidence="1">
    <location>
        <begin position="441"/>
        <end position="462"/>
    </location>
</feature>
<gene>
    <name evidence="2" type="ORF">N7493_005341</name>
</gene>
<keyword evidence="3" id="KW-1185">Reference proteome</keyword>
<comment type="caution">
    <text evidence="2">The sequence shown here is derived from an EMBL/GenBank/DDBJ whole genome shotgun (WGS) entry which is preliminary data.</text>
</comment>